<evidence type="ECO:0000256" key="3">
    <source>
        <dbReference type="ARBA" id="ARBA00023295"/>
    </source>
</evidence>
<dbReference type="Gene3D" id="3.20.20.80">
    <property type="entry name" value="Glycosidases"/>
    <property type="match status" value="1"/>
</dbReference>
<proteinExistence type="inferred from homology"/>
<dbReference type="EMBL" id="CZAL01000001">
    <property type="protein sequence ID" value="CUO72404.1"/>
    <property type="molecule type" value="Genomic_DNA"/>
</dbReference>
<keyword evidence="2 4" id="KW-0378">Hydrolase</keyword>
<comment type="catalytic activity">
    <reaction evidence="4">
        <text>The enzyme specifically hydrolyzes (1-&gt;4)-beta-D-galactosidic linkages in type I arabinogalactans.</text>
        <dbReference type="EC" id="3.2.1.89"/>
    </reaction>
</comment>
<keyword evidence="3 4" id="KW-0326">Glycosidase</keyword>
<dbReference type="AlphaFoldDB" id="A0A174HC28"/>
<evidence type="ECO:0000313" key="5">
    <source>
        <dbReference type="EMBL" id="CUO72404.1"/>
    </source>
</evidence>
<dbReference type="PANTHER" id="PTHR34983">
    <property type="entry name" value="ARABINOGALACTAN ENDO-BETA-1,4-GALACTANASE A"/>
    <property type="match status" value="1"/>
</dbReference>
<dbReference type="GO" id="GO:0015926">
    <property type="term" value="F:glucosidase activity"/>
    <property type="evidence" value="ECO:0007669"/>
    <property type="project" value="InterPro"/>
</dbReference>
<accession>A0A174HC28</accession>
<gene>
    <name evidence="5" type="primary">ganB_2</name>
    <name evidence="5" type="ORF">ERS852498_00337</name>
</gene>
<organism evidence="5 6">
    <name type="scientific">Fusicatenibacter saccharivorans</name>
    <dbReference type="NCBI Taxonomy" id="1150298"/>
    <lineage>
        <taxon>Bacteria</taxon>
        <taxon>Bacillati</taxon>
        <taxon>Bacillota</taxon>
        <taxon>Clostridia</taxon>
        <taxon>Lachnospirales</taxon>
        <taxon>Lachnospiraceae</taxon>
        <taxon>Fusicatenibacter</taxon>
    </lineage>
</organism>
<dbReference type="EC" id="3.2.1.89" evidence="4"/>
<dbReference type="GO" id="GO:0031218">
    <property type="term" value="F:arabinogalactan endo-1,4-beta-galactosidase activity"/>
    <property type="evidence" value="ECO:0007669"/>
    <property type="project" value="UniProtKB-EC"/>
</dbReference>
<dbReference type="RefSeq" id="WP_055265135.1">
    <property type="nucleotide sequence ID" value="NZ_CZAL01000001.1"/>
</dbReference>
<dbReference type="SUPFAM" id="SSF51445">
    <property type="entry name" value="(Trans)glycosidases"/>
    <property type="match status" value="1"/>
</dbReference>
<reference evidence="5 6" key="1">
    <citation type="submission" date="2015-09" db="EMBL/GenBank/DDBJ databases">
        <authorList>
            <consortium name="Pathogen Informatics"/>
        </authorList>
    </citation>
    <scope>NUCLEOTIDE SEQUENCE [LARGE SCALE GENOMIC DNA]</scope>
    <source>
        <strain evidence="5 6">2789STDY5834885</strain>
    </source>
</reference>
<dbReference type="InterPro" id="IPR017853">
    <property type="entry name" value="GH"/>
</dbReference>
<comment type="similarity">
    <text evidence="1 4">Belongs to the glycosyl hydrolase 53 family.</text>
</comment>
<dbReference type="Proteomes" id="UP000095709">
    <property type="component" value="Unassembled WGS sequence"/>
</dbReference>
<evidence type="ECO:0000256" key="1">
    <source>
        <dbReference type="ARBA" id="ARBA00010687"/>
    </source>
</evidence>
<dbReference type="PANTHER" id="PTHR34983:SF2">
    <property type="entry name" value="ENDO-BETA-1,4-GALACTANASE"/>
    <property type="match status" value="1"/>
</dbReference>
<evidence type="ECO:0000256" key="4">
    <source>
        <dbReference type="RuleBase" id="RU361192"/>
    </source>
</evidence>
<dbReference type="GO" id="GO:0045490">
    <property type="term" value="P:pectin catabolic process"/>
    <property type="evidence" value="ECO:0007669"/>
    <property type="project" value="TreeGrafter"/>
</dbReference>
<dbReference type="InterPro" id="IPR011683">
    <property type="entry name" value="Glyco_hydro_53"/>
</dbReference>
<evidence type="ECO:0000256" key="2">
    <source>
        <dbReference type="ARBA" id="ARBA00022801"/>
    </source>
</evidence>
<evidence type="ECO:0000313" key="6">
    <source>
        <dbReference type="Proteomes" id="UP000095709"/>
    </source>
</evidence>
<protein>
    <recommendedName>
        <fullName evidence="4">Arabinogalactan endo-beta-1,4-galactanase</fullName>
        <ecNumber evidence="4">3.2.1.89</ecNumber>
    </recommendedName>
</protein>
<sequence>MEFIKGMDISMLPELEDAGVTYYDNGNPEELLSVLQKNGVNAIRLRIWNDPYDVNHCPYGGGTNDIQAVLNIAQRIRDKGMYFLLDFHYSDFWTDPKKQIKPKMWRDLSGEKLGSAIYQYTETVLRELKEKGLAPDMVQVGNEITNGFVWPEGQLDTYLYLEEKQPERKYEKMFSLLNKGIQAVRDVDSGMKIVLHLDFGGDNGLYREWFDAAELYNVDYDVIGLSYYPYWHASLEKLESNICDISQRYQKDILVVETAYGFTLEGEEDCSLVFTRECENQGGYPATPEGQAEFLKDLITCIRKVPENRGKGFFYWEPAWIPGNGTTWATLEGQEYTGDRAPVGNTWANQALFDYKGNVLPGLAMLKEI</sequence>
<name>A0A174HC28_9FIRM</name>
<dbReference type="Pfam" id="PF07745">
    <property type="entry name" value="Glyco_hydro_53"/>
    <property type="match status" value="1"/>
</dbReference>